<keyword evidence="4" id="KW-1185">Reference proteome</keyword>
<sequence>MSTQQLDPGDNAQPASRQEIHNVYATNGGISLAGSFKNCTIGGTHHFLSLFLNEEIEKVCEATPDRLLFHFCRFQDERYNNTINVLRSLIYQILEFSIDGPEVEQALQYFDTPEKAQFALSNFECLWTILEKLLAQQDLPTIFCIIDGVDECDSSHLLVAKLHDYCSMQAQNNHNTGLRLAIIGREIEGLDTFPSIKLDPDNEEKVHDDVAKTISFNLEPLARIPGFNEAIRSQVEKSLLERAEGSFLWVGFVIDELSRKKTCIEIQDTIQTLPKGLHPIFARMLHQIESNQRQTSALILNWIALAEKPLALNELAAVIGVQPGDHDLPIERVTQDRVMICHPILKLHNNQILFIEYLRSFASKPIKVMGC</sequence>
<dbReference type="Proteomes" id="UP000722485">
    <property type="component" value="Unassembled WGS sequence"/>
</dbReference>
<dbReference type="InterPro" id="IPR056884">
    <property type="entry name" value="NPHP3-like_N"/>
</dbReference>
<dbReference type="PANTHER" id="PTHR10039:SF14">
    <property type="entry name" value="NACHT DOMAIN-CONTAINING PROTEIN"/>
    <property type="match status" value="1"/>
</dbReference>
<protein>
    <recommendedName>
        <fullName evidence="2">Nephrocystin 3-like N-terminal domain-containing protein</fullName>
    </recommendedName>
</protein>
<evidence type="ECO:0000259" key="2">
    <source>
        <dbReference type="Pfam" id="PF24883"/>
    </source>
</evidence>
<dbReference type="PANTHER" id="PTHR10039">
    <property type="entry name" value="AMELOGENIN"/>
    <property type="match status" value="1"/>
</dbReference>
<comment type="caution">
    <text evidence="3">The sequence shown here is derived from an EMBL/GenBank/DDBJ whole genome shotgun (WGS) entry which is preliminary data.</text>
</comment>
<proteinExistence type="predicted"/>
<gene>
    <name evidence="3" type="ORF">G7Z17_g13226</name>
</gene>
<organism evidence="3 4">
    <name type="scientific">Cylindrodendrum hubeiense</name>
    <dbReference type="NCBI Taxonomy" id="595255"/>
    <lineage>
        <taxon>Eukaryota</taxon>
        <taxon>Fungi</taxon>
        <taxon>Dikarya</taxon>
        <taxon>Ascomycota</taxon>
        <taxon>Pezizomycotina</taxon>
        <taxon>Sordariomycetes</taxon>
        <taxon>Hypocreomycetidae</taxon>
        <taxon>Hypocreales</taxon>
        <taxon>Nectriaceae</taxon>
        <taxon>Cylindrodendrum</taxon>
    </lineage>
</organism>
<evidence type="ECO:0000313" key="4">
    <source>
        <dbReference type="Proteomes" id="UP000722485"/>
    </source>
</evidence>
<reference evidence="3" key="1">
    <citation type="submission" date="2020-03" db="EMBL/GenBank/DDBJ databases">
        <title>Draft Genome Sequence of Cylindrodendrum hubeiense.</title>
        <authorList>
            <person name="Buettner E."/>
            <person name="Kellner H."/>
        </authorList>
    </citation>
    <scope>NUCLEOTIDE SEQUENCE</scope>
    <source>
        <strain evidence="3">IHI 201604</strain>
    </source>
</reference>
<dbReference type="OrthoDB" id="20872at2759"/>
<evidence type="ECO:0000313" key="3">
    <source>
        <dbReference type="EMBL" id="KAF7535316.1"/>
    </source>
</evidence>
<feature type="domain" description="Nephrocystin 3-like N-terminal" evidence="2">
    <location>
        <begin position="60"/>
        <end position="171"/>
    </location>
</feature>
<name>A0A9P5GZC0_9HYPO</name>
<keyword evidence="1" id="KW-0677">Repeat</keyword>
<accession>A0A9P5GZC0</accession>
<dbReference type="EMBL" id="JAANBB010000724">
    <property type="protein sequence ID" value="KAF7535316.1"/>
    <property type="molecule type" value="Genomic_DNA"/>
</dbReference>
<dbReference type="Pfam" id="PF24883">
    <property type="entry name" value="NPHP3_N"/>
    <property type="match status" value="1"/>
</dbReference>
<evidence type="ECO:0000256" key="1">
    <source>
        <dbReference type="ARBA" id="ARBA00022737"/>
    </source>
</evidence>
<dbReference type="AlphaFoldDB" id="A0A9P5GZC0"/>